<keyword evidence="2" id="KW-1185">Reference proteome</keyword>
<evidence type="ECO:0000313" key="1">
    <source>
        <dbReference type="EMBL" id="MFC7245103.1"/>
    </source>
</evidence>
<dbReference type="Gene3D" id="3.30.70.1290">
    <property type="entry name" value="Transposase IS200-like"/>
    <property type="match status" value="1"/>
</dbReference>
<gene>
    <name evidence="1" type="ORF">ACFQO7_21720</name>
</gene>
<dbReference type="Proteomes" id="UP001596392">
    <property type="component" value="Unassembled WGS sequence"/>
</dbReference>
<reference evidence="2" key="1">
    <citation type="journal article" date="2019" name="Int. J. Syst. Evol. Microbiol.">
        <title>The Global Catalogue of Microorganisms (GCM) 10K type strain sequencing project: providing services to taxonomists for standard genome sequencing and annotation.</title>
        <authorList>
            <consortium name="The Broad Institute Genomics Platform"/>
            <consortium name="The Broad Institute Genome Sequencing Center for Infectious Disease"/>
            <person name="Wu L."/>
            <person name="Ma J."/>
        </authorList>
    </citation>
    <scope>NUCLEOTIDE SEQUENCE [LARGE SCALE GENOMIC DNA]</scope>
    <source>
        <strain evidence="2">CGMCC 1.9106</strain>
    </source>
</reference>
<comment type="caution">
    <text evidence="1">The sequence shown here is derived from an EMBL/GenBank/DDBJ whole genome shotgun (WGS) entry which is preliminary data.</text>
</comment>
<evidence type="ECO:0008006" key="3">
    <source>
        <dbReference type="Google" id="ProtNLM"/>
    </source>
</evidence>
<protein>
    <recommendedName>
        <fullName evidence="3">Transposase IS200 family protein</fullName>
    </recommendedName>
</protein>
<proteinExistence type="predicted"/>
<evidence type="ECO:0000313" key="2">
    <source>
        <dbReference type="Proteomes" id="UP001596392"/>
    </source>
</evidence>
<dbReference type="SUPFAM" id="SSF143422">
    <property type="entry name" value="Transposase IS200-like"/>
    <property type="match status" value="1"/>
</dbReference>
<name>A0ABW2GZX3_9ACTN</name>
<dbReference type="InterPro" id="IPR036515">
    <property type="entry name" value="Transposase_17_sf"/>
</dbReference>
<sequence length="60" mass="7006">MSATRMVRRFSGGVYDLGGHIVWCPKYRRAVLGGRVMQTVHQHIDTRRERPWRKAKQDGP</sequence>
<organism evidence="1 2">
    <name type="scientific">Catellatospora aurea</name>
    <dbReference type="NCBI Taxonomy" id="1337874"/>
    <lineage>
        <taxon>Bacteria</taxon>
        <taxon>Bacillati</taxon>
        <taxon>Actinomycetota</taxon>
        <taxon>Actinomycetes</taxon>
        <taxon>Micromonosporales</taxon>
        <taxon>Micromonosporaceae</taxon>
        <taxon>Catellatospora</taxon>
    </lineage>
</organism>
<accession>A0ABW2GZX3</accession>
<dbReference type="RefSeq" id="WP_376808062.1">
    <property type="nucleotide sequence ID" value="NZ_JBHTAC010000022.1"/>
</dbReference>
<dbReference type="EMBL" id="JBHTAC010000022">
    <property type="protein sequence ID" value="MFC7245103.1"/>
    <property type="molecule type" value="Genomic_DNA"/>
</dbReference>